<evidence type="ECO:0000256" key="7">
    <source>
        <dbReference type="ARBA" id="ARBA00023136"/>
    </source>
</evidence>
<dbReference type="AlphaFoldDB" id="A0A4P6KFS1"/>
<evidence type="ECO:0000256" key="6">
    <source>
        <dbReference type="ARBA" id="ARBA00022989"/>
    </source>
</evidence>
<dbReference type="PANTHER" id="PTHR42929">
    <property type="entry name" value="INNER MEMBRANE ABC TRANSPORTER PERMEASE PROTEIN YDCU-RELATED-RELATED"/>
    <property type="match status" value="1"/>
</dbReference>
<evidence type="ECO:0000313" key="10">
    <source>
        <dbReference type="EMBL" id="QBE49335.1"/>
    </source>
</evidence>
<keyword evidence="7 8" id="KW-0472">Membrane</keyword>
<dbReference type="KEGG" id="ltr:EVS81_11215"/>
<evidence type="ECO:0000256" key="1">
    <source>
        <dbReference type="ARBA" id="ARBA00004651"/>
    </source>
</evidence>
<sequence length="305" mass="33392">MTETTVTEAVAAQSGDVLGADPGMRKRRGPKNWRPLLLLIPAFVIVSLFFLAPLIDVFIRSVTDPQPGLQNYVWLFTTEANLTVVIRTFGTAILVTIVCLVLAYPYAYLMTIVSDRTRNMMQLFIMMPLWTSILVRTLAWMVLLQDTGPINGLLAAWFGIGPIPLIRTTFGVALGMCQVLLPFMVLPLYSSMAKIDKRLLPAASNLGANPVTAFFTVYLPLSKPGIFSGGVTVFILGLGFYIIPALLGSSKEIMISALIQQQISVFLMWGQGTALGIFLLVCTILILVLVSRFNKNGSLFPGVDR</sequence>
<feature type="transmembrane region" description="Helical" evidence="8">
    <location>
        <begin position="199"/>
        <end position="219"/>
    </location>
</feature>
<dbReference type="PANTHER" id="PTHR42929:SF5">
    <property type="entry name" value="ABC TRANSPORTER PERMEASE PROTEIN"/>
    <property type="match status" value="1"/>
</dbReference>
<evidence type="ECO:0000256" key="5">
    <source>
        <dbReference type="ARBA" id="ARBA00022692"/>
    </source>
</evidence>
<evidence type="ECO:0000256" key="2">
    <source>
        <dbReference type="ARBA" id="ARBA00007069"/>
    </source>
</evidence>
<dbReference type="EMBL" id="CP035806">
    <property type="protein sequence ID" value="QBE49335.1"/>
    <property type="molecule type" value="Genomic_DNA"/>
</dbReference>
<dbReference type="RefSeq" id="WP_130110464.1">
    <property type="nucleotide sequence ID" value="NZ_CP035806.1"/>
</dbReference>
<dbReference type="InterPro" id="IPR000515">
    <property type="entry name" value="MetI-like"/>
</dbReference>
<dbReference type="OrthoDB" id="9808619at2"/>
<evidence type="ECO:0000259" key="9">
    <source>
        <dbReference type="PROSITE" id="PS50928"/>
    </source>
</evidence>
<name>A0A4P6KFS1_9MICO</name>
<feature type="transmembrane region" description="Helical" evidence="8">
    <location>
        <begin position="84"/>
        <end position="109"/>
    </location>
</feature>
<dbReference type="InterPro" id="IPR035906">
    <property type="entry name" value="MetI-like_sf"/>
</dbReference>
<protein>
    <submittedName>
        <fullName evidence="10">ABC transporter permease</fullName>
    </submittedName>
</protein>
<comment type="subcellular location">
    <subcellularLocation>
        <location evidence="1 8">Cell membrane</location>
        <topology evidence="1 8">Multi-pass membrane protein</topology>
    </subcellularLocation>
</comment>
<dbReference type="GO" id="GO:0005886">
    <property type="term" value="C:plasma membrane"/>
    <property type="evidence" value="ECO:0007669"/>
    <property type="project" value="UniProtKB-SubCell"/>
</dbReference>
<feature type="domain" description="ABC transmembrane type-1" evidence="9">
    <location>
        <begin position="85"/>
        <end position="290"/>
    </location>
</feature>
<evidence type="ECO:0000256" key="4">
    <source>
        <dbReference type="ARBA" id="ARBA00022475"/>
    </source>
</evidence>
<dbReference type="GO" id="GO:0055085">
    <property type="term" value="P:transmembrane transport"/>
    <property type="evidence" value="ECO:0007669"/>
    <property type="project" value="InterPro"/>
</dbReference>
<feature type="transmembrane region" description="Helical" evidence="8">
    <location>
        <begin position="267"/>
        <end position="290"/>
    </location>
</feature>
<accession>A0A4P6KFS1</accession>
<keyword evidence="4" id="KW-1003">Cell membrane</keyword>
<organism evidence="10 11">
    <name type="scientific">Leucobacter triazinivorans</name>
    <dbReference type="NCBI Taxonomy" id="1784719"/>
    <lineage>
        <taxon>Bacteria</taxon>
        <taxon>Bacillati</taxon>
        <taxon>Actinomycetota</taxon>
        <taxon>Actinomycetes</taxon>
        <taxon>Micrococcales</taxon>
        <taxon>Microbacteriaceae</taxon>
        <taxon>Leucobacter</taxon>
    </lineage>
</organism>
<gene>
    <name evidence="10" type="ORF">EVS81_11215</name>
</gene>
<dbReference type="Gene3D" id="1.10.3720.10">
    <property type="entry name" value="MetI-like"/>
    <property type="match status" value="1"/>
</dbReference>
<reference evidence="10 11" key="1">
    <citation type="submission" date="2019-02" db="EMBL/GenBank/DDBJ databases">
        <authorList>
            <person name="Sun L."/>
            <person name="Pan D."/>
            <person name="Wu X."/>
        </authorList>
    </citation>
    <scope>NUCLEOTIDE SEQUENCE [LARGE SCALE GENOMIC DNA]</scope>
    <source>
        <strain evidence="10 11">JW-1</strain>
    </source>
</reference>
<evidence type="ECO:0000313" key="11">
    <source>
        <dbReference type="Proteomes" id="UP000289260"/>
    </source>
</evidence>
<feature type="transmembrane region" description="Helical" evidence="8">
    <location>
        <begin position="225"/>
        <end position="247"/>
    </location>
</feature>
<comment type="similarity">
    <text evidence="2">Belongs to the binding-protein-dependent transport system permease family. CysTW subfamily.</text>
</comment>
<evidence type="ECO:0000256" key="3">
    <source>
        <dbReference type="ARBA" id="ARBA00022448"/>
    </source>
</evidence>
<proteinExistence type="inferred from homology"/>
<feature type="transmembrane region" description="Helical" evidence="8">
    <location>
        <begin position="163"/>
        <end position="187"/>
    </location>
</feature>
<evidence type="ECO:0000256" key="8">
    <source>
        <dbReference type="RuleBase" id="RU363032"/>
    </source>
</evidence>
<dbReference type="CDD" id="cd06261">
    <property type="entry name" value="TM_PBP2"/>
    <property type="match status" value="1"/>
</dbReference>
<keyword evidence="5 8" id="KW-0812">Transmembrane</keyword>
<dbReference type="Proteomes" id="UP000289260">
    <property type="component" value="Chromosome"/>
</dbReference>
<dbReference type="Pfam" id="PF00528">
    <property type="entry name" value="BPD_transp_1"/>
    <property type="match status" value="1"/>
</dbReference>
<feature type="transmembrane region" description="Helical" evidence="8">
    <location>
        <begin position="121"/>
        <end position="143"/>
    </location>
</feature>
<feature type="transmembrane region" description="Helical" evidence="8">
    <location>
        <begin position="36"/>
        <end position="59"/>
    </location>
</feature>
<dbReference type="PROSITE" id="PS50928">
    <property type="entry name" value="ABC_TM1"/>
    <property type="match status" value="1"/>
</dbReference>
<keyword evidence="11" id="KW-1185">Reference proteome</keyword>
<keyword evidence="3 8" id="KW-0813">Transport</keyword>
<dbReference type="SUPFAM" id="SSF161098">
    <property type="entry name" value="MetI-like"/>
    <property type="match status" value="1"/>
</dbReference>
<keyword evidence="6 8" id="KW-1133">Transmembrane helix</keyword>